<dbReference type="RefSeq" id="WP_134245343.1">
    <property type="nucleotide sequence ID" value="NZ_SNTY01000067.1"/>
</dbReference>
<dbReference type="Pfam" id="PF06961">
    <property type="entry name" value="DUF1294"/>
    <property type="match status" value="1"/>
</dbReference>
<dbReference type="InterPro" id="IPR052069">
    <property type="entry name" value="Ca-reg_mRNA-binding_domain"/>
</dbReference>
<dbReference type="Pfam" id="PF00313">
    <property type="entry name" value="CSD"/>
    <property type="match status" value="1"/>
</dbReference>
<dbReference type="AlphaFoldDB" id="A0A4Y7X9H7"/>
<dbReference type="Gene3D" id="2.40.50.140">
    <property type="entry name" value="Nucleic acid-binding proteins"/>
    <property type="match status" value="1"/>
</dbReference>
<reference evidence="4 5" key="1">
    <citation type="submission" date="2019-03" db="EMBL/GenBank/DDBJ databases">
        <title>Alkanindiges illinoisensis: a potential pathogenic isolated from ascites of a gastric cancer patient with abdominal metastasis.</title>
        <authorList>
            <person name="Hu X."/>
            <person name="Yang B."/>
            <person name="Yan X."/>
            <person name="Lin L."/>
            <person name="Zhao H."/>
            <person name="Zhou F."/>
            <person name="Su B."/>
            <person name="Chen J."/>
            <person name="Rui Y."/>
            <person name="Wang Q."/>
            <person name="Zheng L."/>
        </authorList>
    </citation>
    <scope>NUCLEOTIDE SEQUENCE [LARGE SCALE GENOMIC DNA]</scope>
    <source>
        <strain evidence="4 5">NFYY 23406</strain>
    </source>
</reference>
<feature type="transmembrane region" description="Helical" evidence="2">
    <location>
        <begin position="90"/>
        <end position="107"/>
    </location>
</feature>
<keyword evidence="2" id="KW-1133">Transmembrane helix</keyword>
<dbReference type="OrthoDB" id="72963at2"/>
<dbReference type="InterPro" id="IPR010718">
    <property type="entry name" value="DUF1294"/>
</dbReference>
<feature type="domain" description="CSD" evidence="3">
    <location>
        <begin position="2"/>
        <end position="70"/>
    </location>
</feature>
<feature type="transmembrane region" description="Helical" evidence="2">
    <location>
        <begin position="113"/>
        <end position="130"/>
    </location>
</feature>
<dbReference type="GO" id="GO:0003730">
    <property type="term" value="F:mRNA 3'-UTR binding"/>
    <property type="evidence" value="ECO:0007669"/>
    <property type="project" value="TreeGrafter"/>
</dbReference>
<name>A0A4Y7X9H7_9GAMM</name>
<evidence type="ECO:0000256" key="1">
    <source>
        <dbReference type="ARBA" id="ARBA00022553"/>
    </source>
</evidence>
<keyword evidence="2" id="KW-0472">Membrane</keyword>
<gene>
    <name evidence="4" type="ORF">E2B99_12410</name>
</gene>
<evidence type="ECO:0000313" key="4">
    <source>
        <dbReference type="EMBL" id="TEU24209.1"/>
    </source>
</evidence>
<dbReference type="GO" id="GO:0005829">
    <property type="term" value="C:cytosol"/>
    <property type="evidence" value="ECO:0007669"/>
    <property type="project" value="UniProtKB-ARBA"/>
</dbReference>
<protein>
    <submittedName>
        <fullName evidence="4">DUF1294 domain-containing protein</fullName>
    </submittedName>
</protein>
<dbReference type="InterPro" id="IPR012340">
    <property type="entry name" value="NA-bd_OB-fold"/>
</dbReference>
<sequence>MRYQGQVIEWNDDKGYGFIQPLNPGQGENRIFLHIKSFSQRGPRPLAGALLEYEVIQDSKGRLNAQRVSYVRRQSAQTTKPSATGQSKAWRGWLITLYGAFIMALQLTHQLPVWAIAIPVLLSGLTYLIYDMDKKAAQQGKQRIPEKNLHLLALMGGWPGALLAQQKLRHKSAKTEFQQVFWATVMMNWVLLIILSMPLFR</sequence>
<feature type="transmembrane region" description="Helical" evidence="2">
    <location>
        <begin position="151"/>
        <end position="168"/>
    </location>
</feature>
<keyword evidence="5" id="KW-1185">Reference proteome</keyword>
<dbReference type="PROSITE" id="PS51857">
    <property type="entry name" value="CSD_2"/>
    <property type="match status" value="1"/>
</dbReference>
<dbReference type="Proteomes" id="UP000297834">
    <property type="component" value="Unassembled WGS sequence"/>
</dbReference>
<dbReference type="GO" id="GO:0043488">
    <property type="term" value="P:regulation of mRNA stability"/>
    <property type="evidence" value="ECO:0007669"/>
    <property type="project" value="TreeGrafter"/>
</dbReference>
<dbReference type="PANTHER" id="PTHR12962:SF1">
    <property type="entry name" value="COLD SHOCK DOMAIN-CONTAINING PROTEIN CG9705"/>
    <property type="match status" value="1"/>
</dbReference>
<dbReference type="InterPro" id="IPR011129">
    <property type="entry name" value="CSD"/>
</dbReference>
<evidence type="ECO:0000259" key="3">
    <source>
        <dbReference type="PROSITE" id="PS51857"/>
    </source>
</evidence>
<keyword evidence="2" id="KW-0812">Transmembrane</keyword>
<keyword evidence="1" id="KW-0597">Phosphoprotein</keyword>
<evidence type="ECO:0000313" key="5">
    <source>
        <dbReference type="Proteomes" id="UP000297834"/>
    </source>
</evidence>
<dbReference type="SMART" id="SM00357">
    <property type="entry name" value="CSP"/>
    <property type="match status" value="1"/>
</dbReference>
<dbReference type="PANTHER" id="PTHR12962">
    <property type="entry name" value="CALCIUM-REGULATED HEAT STABLE PROTEIN CRHSP-24-RELATED"/>
    <property type="match status" value="1"/>
</dbReference>
<accession>A0A4Y7X9H7</accession>
<dbReference type="EMBL" id="SNTY01000067">
    <property type="protein sequence ID" value="TEU24209.1"/>
    <property type="molecule type" value="Genomic_DNA"/>
</dbReference>
<comment type="caution">
    <text evidence="4">The sequence shown here is derived from an EMBL/GenBank/DDBJ whole genome shotgun (WGS) entry which is preliminary data.</text>
</comment>
<evidence type="ECO:0000256" key="2">
    <source>
        <dbReference type="SAM" id="Phobius"/>
    </source>
</evidence>
<dbReference type="InterPro" id="IPR002059">
    <property type="entry name" value="CSP_DNA-bd"/>
</dbReference>
<dbReference type="SUPFAM" id="SSF50249">
    <property type="entry name" value="Nucleic acid-binding proteins"/>
    <property type="match status" value="1"/>
</dbReference>
<dbReference type="STRING" id="1120977.GCA_000619845_02283"/>
<organism evidence="4 5">
    <name type="scientific">Alkanindiges illinoisensis</name>
    <dbReference type="NCBI Taxonomy" id="197183"/>
    <lineage>
        <taxon>Bacteria</taxon>
        <taxon>Pseudomonadati</taxon>
        <taxon>Pseudomonadota</taxon>
        <taxon>Gammaproteobacteria</taxon>
        <taxon>Moraxellales</taxon>
        <taxon>Moraxellaceae</taxon>
        <taxon>Alkanindiges</taxon>
    </lineage>
</organism>
<proteinExistence type="predicted"/>
<feature type="transmembrane region" description="Helical" evidence="2">
    <location>
        <begin position="180"/>
        <end position="200"/>
    </location>
</feature>